<keyword evidence="2" id="KW-0472">Membrane</keyword>
<dbReference type="Pfam" id="PF18975">
    <property type="entry name" value="DUF5711"/>
    <property type="match status" value="1"/>
</dbReference>
<feature type="region of interest" description="Disordered" evidence="1">
    <location>
        <begin position="394"/>
        <end position="438"/>
    </location>
</feature>
<name>A0A174U332_9FIRM</name>
<dbReference type="Proteomes" id="UP000095765">
    <property type="component" value="Unassembled WGS sequence"/>
</dbReference>
<accession>A0A174U332</accession>
<organism evidence="3 4">
    <name type="scientific">Anaerotruncus colihominis</name>
    <dbReference type="NCBI Taxonomy" id="169435"/>
    <lineage>
        <taxon>Bacteria</taxon>
        <taxon>Bacillati</taxon>
        <taxon>Bacillota</taxon>
        <taxon>Clostridia</taxon>
        <taxon>Eubacteriales</taxon>
        <taxon>Oscillospiraceae</taxon>
        <taxon>Anaerotruncus</taxon>
    </lineage>
</organism>
<dbReference type="RefSeq" id="WP_055245959.1">
    <property type="nucleotide sequence ID" value="NZ_CABIWA010000023.1"/>
</dbReference>
<feature type="compositionally biased region" description="Polar residues" evidence="1">
    <location>
        <begin position="412"/>
        <end position="429"/>
    </location>
</feature>
<evidence type="ECO:0000313" key="3">
    <source>
        <dbReference type="EMBL" id="CUQ14040.1"/>
    </source>
</evidence>
<evidence type="ECO:0008006" key="5">
    <source>
        <dbReference type="Google" id="ProtNLM"/>
    </source>
</evidence>
<feature type="compositionally biased region" description="Low complexity" evidence="1">
    <location>
        <begin position="396"/>
        <end position="411"/>
    </location>
</feature>
<gene>
    <name evidence="3" type="ORF">ERS852551_03280</name>
</gene>
<proteinExistence type="predicted"/>
<evidence type="ECO:0000256" key="2">
    <source>
        <dbReference type="SAM" id="Phobius"/>
    </source>
</evidence>
<dbReference type="SUPFAM" id="SSF50969">
    <property type="entry name" value="YVTN repeat-like/Quinoprotein amine dehydrogenase"/>
    <property type="match status" value="1"/>
</dbReference>
<evidence type="ECO:0000256" key="1">
    <source>
        <dbReference type="SAM" id="MobiDB-lite"/>
    </source>
</evidence>
<keyword evidence="2" id="KW-1133">Transmembrane helix</keyword>
<reference evidence="3 4" key="1">
    <citation type="submission" date="2015-09" db="EMBL/GenBank/DDBJ databases">
        <authorList>
            <consortium name="Pathogen Informatics"/>
        </authorList>
    </citation>
    <scope>NUCLEOTIDE SEQUENCE [LARGE SCALE GENOMIC DNA]</scope>
    <source>
        <strain evidence="3 4">2789STDY5834939</strain>
    </source>
</reference>
<sequence>MAQLTDLEKVRRSRARRKLVHNLATLLLFAAIVVVVTALVRHAGDFDLKTAYSDITAEVRGGDGFPVALPGGNVVALQAANETLVLLTDTNLYTYNRSGGQMLDAQHGMANQAMKTAKERILLYDRGGTRVELYSRAAQVCTLSTDFTIHTADVAPNGNFAVVTGASDALARVVVYNKRGSEIFRFSSDKPIISLDLADSRDLMYIGFTDTSNGEFLSSIRKFQLSYNEGDLGRKDFPGELLLSVESLSANSVRAFTDQRVVLLDGDMRETASYIFGDGQLERYCVAPDGRLVLVMGNYEKDKRLSIVTLDRDLTQINRFETDINVMDICADNNYLYLMARDHLHVLGFDGSAIVSAQIGKLQSIETIGSSLYYAAGAELDSIDAKQLGRLEENKSAASDSSSFSQASVSADETSSSAQSNTSGDTSEGSDAAVSESLETVLSSAAAASTEMDASSQVGT</sequence>
<protein>
    <recommendedName>
        <fullName evidence="5">WD40 repeat domain-containing protein</fullName>
    </recommendedName>
</protein>
<dbReference type="InterPro" id="IPR011044">
    <property type="entry name" value="Quino_amine_DH_bsu"/>
</dbReference>
<dbReference type="EMBL" id="CZBE01000029">
    <property type="protein sequence ID" value="CUQ14040.1"/>
    <property type="molecule type" value="Genomic_DNA"/>
</dbReference>
<feature type="transmembrane region" description="Helical" evidence="2">
    <location>
        <begin position="20"/>
        <end position="40"/>
    </location>
</feature>
<dbReference type="InterPro" id="IPR043765">
    <property type="entry name" value="DUF5711"/>
</dbReference>
<evidence type="ECO:0000313" key="4">
    <source>
        <dbReference type="Proteomes" id="UP000095765"/>
    </source>
</evidence>
<dbReference type="AlphaFoldDB" id="A0A174U332"/>
<dbReference type="OrthoDB" id="1852188at2"/>
<keyword evidence="2" id="KW-0812">Transmembrane</keyword>